<accession>A0AAW1Q2W7</accession>
<evidence type="ECO:0000313" key="3">
    <source>
        <dbReference type="Proteomes" id="UP001489004"/>
    </source>
</evidence>
<dbReference type="Pfam" id="PF08755">
    <property type="entry name" value="YccV-like"/>
    <property type="match status" value="1"/>
</dbReference>
<sequence>MDWLYCLATGRPGSDRSSTSVYRRVHDTWARLSCLQPTPLPACQGLQAAQACKLAPRVRPCRAAESEAPADTLLSAFSQLVHEEILLFILQLEHDVQLNRALHYENFDAAQSIRQRRQNIDEAAAHVQAVKGEDSGERQAGGGTADLATEGLRLRSELQRAVDEEKYDVAAALRDQLKELQAQAEAASASSSGRSAGDRQPQFRLGQRVMHATHGVRGVICGWDVCCCEAEAWQEGSGIAQLQHGSSQPFYHVLVDDRDWPFLDRAPVAYVPEELLTAPEHPSSWVQEHGSDRFVHPYEYMLYMGTDARGDKLPIRKLLDKYSQQRRDVFPPDSDGSA</sequence>
<protein>
    <recommendedName>
        <fullName evidence="1">UVR domain-containing protein</fullName>
    </recommendedName>
</protein>
<proteinExistence type="predicted"/>
<dbReference type="PROSITE" id="PS50151">
    <property type="entry name" value="UVR"/>
    <property type="match status" value="1"/>
</dbReference>
<dbReference type="PANTHER" id="PTHR48439:SF1">
    <property type="entry name" value="HEMIMETHYLATED DNA-BINDING DOMAIN-CONTAINING PROTEIN"/>
    <property type="match status" value="1"/>
</dbReference>
<organism evidence="2 3">
    <name type="scientific">[Myrmecia] bisecta</name>
    <dbReference type="NCBI Taxonomy" id="41462"/>
    <lineage>
        <taxon>Eukaryota</taxon>
        <taxon>Viridiplantae</taxon>
        <taxon>Chlorophyta</taxon>
        <taxon>core chlorophytes</taxon>
        <taxon>Trebouxiophyceae</taxon>
        <taxon>Trebouxiales</taxon>
        <taxon>Trebouxiaceae</taxon>
        <taxon>Myrmecia</taxon>
    </lineage>
</organism>
<reference evidence="2 3" key="1">
    <citation type="journal article" date="2024" name="Nat. Commun.">
        <title>Phylogenomics reveals the evolutionary origins of lichenization in chlorophyte algae.</title>
        <authorList>
            <person name="Puginier C."/>
            <person name="Libourel C."/>
            <person name="Otte J."/>
            <person name="Skaloud P."/>
            <person name="Haon M."/>
            <person name="Grisel S."/>
            <person name="Petersen M."/>
            <person name="Berrin J.G."/>
            <person name="Delaux P.M."/>
            <person name="Dal Grande F."/>
            <person name="Keller J."/>
        </authorList>
    </citation>
    <scope>NUCLEOTIDE SEQUENCE [LARGE SCALE GENOMIC DNA]</scope>
    <source>
        <strain evidence="2 3">SAG 2043</strain>
    </source>
</reference>
<dbReference type="InterPro" id="IPR053189">
    <property type="entry name" value="Clp_protease_adapter_ClpF"/>
</dbReference>
<dbReference type="InterPro" id="IPR011722">
    <property type="entry name" value="Hemimethylated_DNA-bd_dom"/>
</dbReference>
<name>A0AAW1Q2W7_9CHLO</name>
<evidence type="ECO:0000313" key="2">
    <source>
        <dbReference type="EMBL" id="KAK9814484.1"/>
    </source>
</evidence>
<keyword evidence="3" id="KW-1185">Reference proteome</keyword>
<dbReference type="NCBIfam" id="TIGR02097">
    <property type="entry name" value="yccV"/>
    <property type="match status" value="1"/>
</dbReference>
<dbReference type="Pfam" id="PF02151">
    <property type="entry name" value="UVR"/>
    <property type="match status" value="1"/>
</dbReference>
<dbReference type="SUPFAM" id="SSF141255">
    <property type="entry name" value="YccV-like"/>
    <property type="match status" value="1"/>
</dbReference>
<dbReference type="GO" id="GO:0003677">
    <property type="term" value="F:DNA binding"/>
    <property type="evidence" value="ECO:0007669"/>
    <property type="project" value="InterPro"/>
</dbReference>
<dbReference type="Proteomes" id="UP001489004">
    <property type="component" value="Unassembled WGS sequence"/>
</dbReference>
<dbReference type="InterPro" id="IPR001943">
    <property type="entry name" value="UVR_dom"/>
</dbReference>
<feature type="domain" description="UVR" evidence="1">
    <location>
        <begin position="153"/>
        <end position="183"/>
    </location>
</feature>
<dbReference type="SMART" id="SM00992">
    <property type="entry name" value="YccV-like"/>
    <property type="match status" value="1"/>
</dbReference>
<gene>
    <name evidence="2" type="ORF">WJX72_006640</name>
</gene>
<dbReference type="Gene3D" id="2.30.30.390">
    <property type="entry name" value="Hemimethylated DNA-binding domain"/>
    <property type="match status" value="1"/>
</dbReference>
<dbReference type="PANTHER" id="PTHR48439">
    <property type="entry name" value="HEMIMETHYLATED DNA-BINDING DOMAIN-CONTAINING PROTEIN"/>
    <property type="match status" value="1"/>
</dbReference>
<dbReference type="EMBL" id="JALJOR010000007">
    <property type="protein sequence ID" value="KAK9814484.1"/>
    <property type="molecule type" value="Genomic_DNA"/>
</dbReference>
<dbReference type="InterPro" id="IPR036623">
    <property type="entry name" value="Hemimethylated_DNA-bd_sf"/>
</dbReference>
<comment type="caution">
    <text evidence="2">The sequence shown here is derived from an EMBL/GenBank/DDBJ whole genome shotgun (WGS) entry which is preliminary data.</text>
</comment>
<dbReference type="AlphaFoldDB" id="A0AAW1Q2W7"/>
<evidence type="ECO:0000259" key="1">
    <source>
        <dbReference type="PROSITE" id="PS50151"/>
    </source>
</evidence>